<reference evidence="2" key="1">
    <citation type="submission" date="2021-01" db="EMBL/GenBank/DDBJ databases">
        <authorList>
            <consortium name="Genoscope - CEA"/>
            <person name="William W."/>
        </authorList>
    </citation>
    <scope>NUCLEOTIDE SEQUENCE</scope>
</reference>
<feature type="domain" description="EGF-like" evidence="1">
    <location>
        <begin position="357"/>
        <end position="391"/>
    </location>
</feature>
<evidence type="ECO:0000313" key="2">
    <source>
        <dbReference type="EMBL" id="CAD8117008.1"/>
    </source>
</evidence>
<dbReference type="AlphaFoldDB" id="A0A8S1QLY4"/>
<feature type="domain" description="EGF-like" evidence="1">
    <location>
        <begin position="243"/>
        <end position="282"/>
    </location>
</feature>
<gene>
    <name evidence="2" type="ORF">PSON_ATCC_30995.1.T1120163</name>
</gene>
<dbReference type="InterPro" id="IPR000742">
    <property type="entry name" value="EGF"/>
</dbReference>
<sequence length="581" mass="65567">MLFILIAIVLSKEDQTIRIGQSCATKLTGYFWNNQQCVQCKQPSCKCSESRGCDSCLNSYYYDSTIKTCTPCPKGCLKCCKSHEMTQFICTLCQDGYIMINGVCLYVHACSRISIHGRCQKCFDQHFLQETCQPCPNGCSSCDSQYYCTSCLDGYYMAIDQQSLTCLTCNQENQQGCKSCQLEDQKIVCQSCLETYYFDQENDLCLKCPTGCFTCQNPNQQPQICYSCLTGYLLAADDSYCENCQDQIKNCMKCTTNEKGNNFLCIDCYNGYYLASDSRSCIACDNGTNNFRRCNSESLPTQCNVGYLLFQDSQQYQCVKNSNNCYTIDNFQGQCSDCNFGFNVVFDLALQIKVCKNCTLNIPQCITCGADNNNQLICKECQNGYFGNLCAPCTSNCQTCLSETLCQTCLSGYYLDDSNQCQSCQISFCIQCSALKTCTKCQLNYGLFDAICKPCLTGCENCDGNLDECNKCSEKYYLTPVDNNCKRFKENCLATNINGYCYLCETKIEYDQAQDLFYDENAELPIFKEQSDSQFFISNNGYCLSCNDYITGTFNCPQICKVDEEFTSSLSVFFLILLILQ</sequence>
<dbReference type="PANTHER" id="PTHR23275">
    <property type="entry name" value="CABRIOLET.-RELATED"/>
    <property type="match status" value="1"/>
</dbReference>
<dbReference type="SMART" id="SM00181">
    <property type="entry name" value="EGF"/>
    <property type="match status" value="8"/>
</dbReference>
<dbReference type="SMART" id="SM00261">
    <property type="entry name" value="FU"/>
    <property type="match status" value="5"/>
</dbReference>
<feature type="domain" description="EGF-like" evidence="1">
    <location>
        <begin position="392"/>
        <end position="422"/>
    </location>
</feature>
<protein>
    <recommendedName>
        <fullName evidence="1">EGF-like domain-containing protein</fullName>
    </recommendedName>
</protein>
<feature type="domain" description="EGF-like" evidence="1">
    <location>
        <begin position="423"/>
        <end position="453"/>
    </location>
</feature>
<evidence type="ECO:0000313" key="3">
    <source>
        <dbReference type="Proteomes" id="UP000692954"/>
    </source>
</evidence>
<dbReference type="PANTHER" id="PTHR23275:SF100">
    <property type="entry name" value="EGF-LIKE DOMAIN-CONTAINING PROTEIN"/>
    <property type="match status" value="1"/>
</dbReference>
<name>A0A8S1QLY4_9CILI</name>
<evidence type="ECO:0000259" key="1">
    <source>
        <dbReference type="SMART" id="SM00181"/>
    </source>
</evidence>
<dbReference type="InterPro" id="IPR052798">
    <property type="entry name" value="Giardia_VSA"/>
</dbReference>
<dbReference type="Proteomes" id="UP000692954">
    <property type="component" value="Unassembled WGS sequence"/>
</dbReference>
<accession>A0A8S1QLY4</accession>
<feature type="domain" description="EGF-like" evidence="1">
    <location>
        <begin position="454"/>
        <end position="486"/>
    </location>
</feature>
<feature type="domain" description="EGF-like" evidence="1">
    <location>
        <begin position="207"/>
        <end position="242"/>
    </location>
</feature>
<organism evidence="2 3">
    <name type="scientific">Paramecium sonneborni</name>
    <dbReference type="NCBI Taxonomy" id="65129"/>
    <lineage>
        <taxon>Eukaryota</taxon>
        <taxon>Sar</taxon>
        <taxon>Alveolata</taxon>
        <taxon>Ciliophora</taxon>
        <taxon>Intramacronucleata</taxon>
        <taxon>Oligohymenophorea</taxon>
        <taxon>Peniculida</taxon>
        <taxon>Parameciidae</taxon>
        <taxon>Paramecium</taxon>
    </lineage>
</organism>
<keyword evidence="3" id="KW-1185">Reference proteome</keyword>
<comment type="caution">
    <text evidence="2">The sequence shown here is derived from an EMBL/GenBank/DDBJ whole genome shotgun (WGS) entry which is preliminary data.</text>
</comment>
<dbReference type="EMBL" id="CAJJDN010000112">
    <property type="protein sequence ID" value="CAD8117008.1"/>
    <property type="molecule type" value="Genomic_DNA"/>
</dbReference>
<feature type="domain" description="EGF-like" evidence="1">
    <location>
        <begin position="71"/>
        <end position="105"/>
    </location>
</feature>
<feature type="domain" description="EGF-like" evidence="1">
    <location>
        <begin position="134"/>
        <end position="167"/>
    </location>
</feature>
<dbReference type="InterPro" id="IPR006212">
    <property type="entry name" value="Furin_repeat"/>
</dbReference>
<dbReference type="OrthoDB" id="284918at2759"/>
<proteinExistence type="predicted"/>